<dbReference type="OrthoDB" id="2620172at2"/>
<feature type="domain" description="Cupin type-2" evidence="1">
    <location>
        <begin position="46"/>
        <end position="115"/>
    </location>
</feature>
<dbReference type="RefSeq" id="WP_053187952.1">
    <property type="nucleotide sequence ID" value="NZ_LGIA01000206.1"/>
</dbReference>
<evidence type="ECO:0000313" key="3">
    <source>
        <dbReference type="Proteomes" id="UP000036958"/>
    </source>
</evidence>
<dbReference type="EMBL" id="LGIA01000206">
    <property type="protein sequence ID" value="KOH42940.1"/>
    <property type="molecule type" value="Genomic_DNA"/>
</dbReference>
<sequence>MATILKSDQREFEASPNKIDPFRIFTDASRTNRGVNPENLNFDLRQLNPDQYSAPYHFHRYAEELFMIVSGSATLRTPNGLEIVNSGDIMFFEKGATGAHQLYNHTSDPCVYLDIRTYLGYDIAEYPDSDKILIAPSFEIFNKDSHANYFDGETNIKDQWNRLKNENDHTNRE</sequence>
<dbReference type="InterPro" id="IPR011051">
    <property type="entry name" value="RmlC_Cupin_sf"/>
</dbReference>
<organism evidence="2 3">
    <name type="scientific">Sunxiuqinia dokdonensis</name>
    <dbReference type="NCBI Taxonomy" id="1409788"/>
    <lineage>
        <taxon>Bacteria</taxon>
        <taxon>Pseudomonadati</taxon>
        <taxon>Bacteroidota</taxon>
        <taxon>Bacteroidia</taxon>
        <taxon>Marinilabiliales</taxon>
        <taxon>Prolixibacteraceae</taxon>
        <taxon>Sunxiuqinia</taxon>
    </lineage>
</organism>
<dbReference type="Proteomes" id="UP000036958">
    <property type="component" value="Unassembled WGS sequence"/>
</dbReference>
<reference evidence="3" key="1">
    <citation type="submission" date="2015-07" db="EMBL/GenBank/DDBJ databases">
        <title>Genome sequencing of Sunxiuqinia dokdonensis strain SK.</title>
        <authorList>
            <person name="Ahn S."/>
            <person name="Kim B.-C."/>
        </authorList>
    </citation>
    <scope>NUCLEOTIDE SEQUENCE [LARGE SCALE GENOMIC DNA]</scope>
    <source>
        <strain evidence="3">SK</strain>
    </source>
</reference>
<dbReference type="Pfam" id="PF07883">
    <property type="entry name" value="Cupin_2"/>
    <property type="match status" value="1"/>
</dbReference>
<keyword evidence="3" id="KW-1185">Reference proteome</keyword>
<dbReference type="SUPFAM" id="SSF51182">
    <property type="entry name" value="RmlC-like cupins"/>
    <property type="match status" value="1"/>
</dbReference>
<name>A0A0L8V355_9BACT</name>
<dbReference type="AlphaFoldDB" id="A0A0L8V355"/>
<protein>
    <recommendedName>
        <fullName evidence="1">Cupin type-2 domain-containing protein</fullName>
    </recommendedName>
</protein>
<comment type="caution">
    <text evidence="2">The sequence shown here is derived from an EMBL/GenBank/DDBJ whole genome shotgun (WGS) entry which is preliminary data.</text>
</comment>
<accession>A0A0L8V355</accession>
<evidence type="ECO:0000259" key="1">
    <source>
        <dbReference type="Pfam" id="PF07883"/>
    </source>
</evidence>
<gene>
    <name evidence="2" type="ORF">NC99_42470</name>
</gene>
<proteinExistence type="predicted"/>
<dbReference type="Gene3D" id="2.60.120.10">
    <property type="entry name" value="Jelly Rolls"/>
    <property type="match status" value="1"/>
</dbReference>
<dbReference type="InterPro" id="IPR013096">
    <property type="entry name" value="Cupin_2"/>
</dbReference>
<dbReference type="InterPro" id="IPR014710">
    <property type="entry name" value="RmlC-like_jellyroll"/>
</dbReference>
<evidence type="ECO:0000313" key="2">
    <source>
        <dbReference type="EMBL" id="KOH42940.1"/>
    </source>
</evidence>